<reference evidence="2" key="1">
    <citation type="journal article" date="2014" name="Int. J. Syst. Evol. Microbiol.">
        <title>Complete genome sequence of Corynebacterium casei LMG S-19264T (=DSM 44701T), isolated from a smear-ripened cheese.</title>
        <authorList>
            <consortium name="US DOE Joint Genome Institute (JGI-PGF)"/>
            <person name="Walter F."/>
            <person name="Albersmeier A."/>
            <person name="Kalinowski J."/>
            <person name="Ruckert C."/>
        </authorList>
    </citation>
    <scope>NUCLEOTIDE SEQUENCE</scope>
    <source>
        <strain evidence="2">JCM 14359</strain>
    </source>
</reference>
<name>A0A830E6L7_9EURY</name>
<feature type="compositionally biased region" description="Low complexity" evidence="1">
    <location>
        <begin position="19"/>
        <end position="33"/>
    </location>
</feature>
<sequence>MVAIIGASTASDVKTVSSPDRPAAGRPDPGAGPHRLGDTPITTVSVHPDMDCPRCGTRLTWISLDGDLQSVYCEQCGFADVESDHTRASAAAETWDDALRRFRTANAVDESARTADTETERSDTDADRDTETEGSDTDADRDTETEGSDTDADRDTETEGSDTDADRDTGSPDGEQASDRGASLDGADATPHPQAAESDHSEDDDGAEEA</sequence>
<dbReference type="EMBL" id="BMOC01000001">
    <property type="protein sequence ID" value="GGI94049.1"/>
    <property type="molecule type" value="Genomic_DNA"/>
</dbReference>
<reference evidence="2" key="2">
    <citation type="submission" date="2020-09" db="EMBL/GenBank/DDBJ databases">
        <authorList>
            <person name="Sun Q."/>
            <person name="Ohkuma M."/>
        </authorList>
    </citation>
    <scope>NUCLEOTIDE SEQUENCE</scope>
    <source>
        <strain evidence="2">JCM 14359</strain>
    </source>
</reference>
<feature type="compositionally biased region" description="Basic and acidic residues" evidence="1">
    <location>
        <begin position="110"/>
        <end position="131"/>
    </location>
</feature>
<accession>A0A830E6L7</accession>
<protein>
    <submittedName>
        <fullName evidence="2">Uncharacterized protein</fullName>
    </submittedName>
</protein>
<keyword evidence="3" id="KW-1185">Reference proteome</keyword>
<evidence type="ECO:0000313" key="3">
    <source>
        <dbReference type="Proteomes" id="UP000653099"/>
    </source>
</evidence>
<feature type="compositionally biased region" description="Acidic residues" evidence="1">
    <location>
        <begin position="200"/>
        <end position="210"/>
    </location>
</feature>
<organism evidence="2 3">
    <name type="scientific">Halobellus salinus</name>
    <dbReference type="NCBI Taxonomy" id="931585"/>
    <lineage>
        <taxon>Archaea</taxon>
        <taxon>Methanobacteriati</taxon>
        <taxon>Methanobacteriota</taxon>
        <taxon>Stenosarchaea group</taxon>
        <taxon>Halobacteria</taxon>
        <taxon>Halobacteriales</taxon>
        <taxon>Haloferacaceae</taxon>
        <taxon>Halobellus</taxon>
    </lineage>
</organism>
<feature type="region of interest" description="Disordered" evidence="1">
    <location>
        <begin position="108"/>
        <end position="210"/>
    </location>
</feature>
<proteinExistence type="predicted"/>
<feature type="region of interest" description="Disordered" evidence="1">
    <location>
        <begin position="1"/>
        <end position="41"/>
    </location>
</feature>
<feature type="compositionally biased region" description="Polar residues" evidence="1">
    <location>
        <begin position="8"/>
        <end position="18"/>
    </location>
</feature>
<evidence type="ECO:0000256" key="1">
    <source>
        <dbReference type="SAM" id="MobiDB-lite"/>
    </source>
</evidence>
<dbReference type="AlphaFoldDB" id="A0A830E6L7"/>
<gene>
    <name evidence="2" type="ORF">GCM10008995_00300</name>
</gene>
<comment type="caution">
    <text evidence="2">The sequence shown here is derived from an EMBL/GenBank/DDBJ whole genome shotgun (WGS) entry which is preliminary data.</text>
</comment>
<evidence type="ECO:0000313" key="2">
    <source>
        <dbReference type="EMBL" id="GGI94049.1"/>
    </source>
</evidence>
<dbReference type="Proteomes" id="UP000653099">
    <property type="component" value="Unassembled WGS sequence"/>
</dbReference>